<dbReference type="PANTHER" id="PTHR33741:SF5">
    <property type="entry name" value="TRANSMEMBRANE PROTEIN DDB_G0269096-RELATED"/>
    <property type="match status" value="1"/>
</dbReference>
<dbReference type="GeneID" id="40316719"/>
<dbReference type="Pfam" id="PF04982">
    <property type="entry name" value="TM_HPP"/>
    <property type="match status" value="1"/>
</dbReference>
<feature type="transmembrane region" description="Helical" evidence="2">
    <location>
        <begin position="124"/>
        <end position="148"/>
    </location>
</feature>
<feature type="region of interest" description="Disordered" evidence="1">
    <location>
        <begin position="1"/>
        <end position="29"/>
    </location>
</feature>
<organism evidence="4 5">
    <name type="scientific">Trypanosoma conorhini</name>
    <dbReference type="NCBI Taxonomy" id="83891"/>
    <lineage>
        <taxon>Eukaryota</taxon>
        <taxon>Discoba</taxon>
        <taxon>Euglenozoa</taxon>
        <taxon>Kinetoplastea</taxon>
        <taxon>Metakinetoplastina</taxon>
        <taxon>Trypanosomatida</taxon>
        <taxon>Trypanosomatidae</taxon>
        <taxon>Trypanosoma</taxon>
    </lineage>
</organism>
<comment type="caution">
    <text evidence="4">The sequence shown here is derived from an EMBL/GenBank/DDBJ whole genome shotgun (WGS) entry which is preliminary data.</text>
</comment>
<evidence type="ECO:0000256" key="1">
    <source>
        <dbReference type="SAM" id="MobiDB-lite"/>
    </source>
</evidence>
<keyword evidence="5" id="KW-1185">Reference proteome</keyword>
<dbReference type="EMBL" id="MKKU01000129">
    <property type="protein sequence ID" value="RNF22793.1"/>
    <property type="molecule type" value="Genomic_DNA"/>
</dbReference>
<accession>A0A3R7PNN6</accession>
<name>A0A3R7PNN6_9TRYP</name>
<dbReference type="AlphaFoldDB" id="A0A3R7PNN6"/>
<feature type="transmembrane region" description="Helical" evidence="2">
    <location>
        <begin position="184"/>
        <end position="203"/>
    </location>
</feature>
<feature type="transmembrane region" description="Helical" evidence="2">
    <location>
        <begin position="154"/>
        <end position="172"/>
    </location>
</feature>
<evidence type="ECO:0000259" key="3">
    <source>
        <dbReference type="Pfam" id="PF04982"/>
    </source>
</evidence>
<evidence type="ECO:0000313" key="5">
    <source>
        <dbReference type="Proteomes" id="UP000284403"/>
    </source>
</evidence>
<dbReference type="RefSeq" id="XP_029229954.1">
    <property type="nucleotide sequence ID" value="XM_029370030.1"/>
</dbReference>
<dbReference type="OrthoDB" id="2016548at2759"/>
<feature type="transmembrane region" description="Helical" evidence="2">
    <location>
        <begin position="258"/>
        <end position="278"/>
    </location>
</feature>
<dbReference type="InterPro" id="IPR058581">
    <property type="entry name" value="TM_HPP"/>
</dbReference>
<dbReference type="Proteomes" id="UP000284403">
    <property type="component" value="Unassembled WGS sequence"/>
</dbReference>
<keyword evidence="2" id="KW-1133">Transmembrane helix</keyword>
<sequence length="293" mass="32403">MRSPGSAGTARVGDEGLGCRPNPDDGQAHHSSLTVLRAEAAYLPRENSSFIGSRTHDSDVQGHATHVEEHAPYGDTTIETTDAFFSVKAILGLWPPLHEFPRWYWSRLTGYDRSKYMFGFFPSWDLLVAFVFACVSMVVLALIEFYVFHAHESHLSIFLPSFGASATILFSVPGAPVAQPRALFFSHVSAAIIGVCFANIFQFLNDETFGFKCVAALVVGLHLVLVCLTNTFHPPASATCVSAALAPLNAYYHDQGFLFVVFPVLLGCIILFLCAWILNNMLESRSPYPKYWW</sequence>
<protein>
    <submittedName>
        <fullName evidence="4">HPP family protein</fullName>
    </submittedName>
</protein>
<keyword evidence="2" id="KW-0472">Membrane</keyword>
<keyword evidence="2" id="KW-0812">Transmembrane</keyword>
<evidence type="ECO:0000313" key="4">
    <source>
        <dbReference type="EMBL" id="RNF22793.1"/>
    </source>
</evidence>
<feature type="transmembrane region" description="Helical" evidence="2">
    <location>
        <begin position="209"/>
        <end position="228"/>
    </location>
</feature>
<evidence type="ECO:0000256" key="2">
    <source>
        <dbReference type="SAM" id="Phobius"/>
    </source>
</evidence>
<dbReference type="PANTHER" id="PTHR33741">
    <property type="entry name" value="TRANSMEMBRANE PROTEIN DDB_G0269096-RELATED"/>
    <property type="match status" value="1"/>
</dbReference>
<feature type="domain" description="HPP transmembrane region" evidence="3">
    <location>
        <begin position="125"/>
        <end position="287"/>
    </location>
</feature>
<gene>
    <name evidence="4" type="ORF">Tco025E_03108</name>
</gene>
<reference evidence="4 5" key="1">
    <citation type="journal article" date="2018" name="BMC Genomics">
        <title>Genomic comparison of Trypanosoma conorhini and Trypanosoma rangeli to Trypanosoma cruzi strains of high and low virulence.</title>
        <authorList>
            <person name="Bradwell K.R."/>
            <person name="Koparde V.N."/>
            <person name="Matveyev A.V."/>
            <person name="Serrano M.G."/>
            <person name="Alves J.M."/>
            <person name="Parikh H."/>
            <person name="Huang B."/>
            <person name="Lee V."/>
            <person name="Espinosa-Alvarez O."/>
            <person name="Ortiz P.A."/>
            <person name="Costa-Martins A.G."/>
            <person name="Teixeira M.M."/>
            <person name="Buck G.A."/>
        </authorList>
    </citation>
    <scope>NUCLEOTIDE SEQUENCE [LARGE SCALE GENOMIC DNA]</scope>
    <source>
        <strain evidence="4 5">025E</strain>
    </source>
</reference>
<proteinExistence type="predicted"/>
<dbReference type="InterPro" id="IPR007065">
    <property type="entry name" value="HPP"/>
</dbReference>